<comment type="caution">
    <text evidence="1">The sequence shown here is derived from an EMBL/GenBank/DDBJ whole genome shotgun (WGS) entry which is preliminary data.</text>
</comment>
<evidence type="ECO:0000313" key="2">
    <source>
        <dbReference type="Proteomes" id="UP000550895"/>
    </source>
</evidence>
<gene>
    <name evidence="1" type="ORF">HNR26_004727</name>
</gene>
<reference evidence="1 2" key="1">
    <citation type="submission" date="2020-08" db="EMBL/GenBank/DDBJ databases">
        <title>Genomic Encyclopedia of Type Strains, Phase IV (KMG-IV): sequencing the most valuable type-strain genomes for metagenomic binning, comparative biology and taxonomic classification.</title>
        <authorList>
            <person name="Goeker M."/>
        </authorList>
    </citation>
    <scope>NUCLEOTIDE SEQUENCE [LARGE SCALE GENOMIC DNA]</scope>
    <source>
        <strain evidence="1 2">DSM 26376</strain>
    </source>
</reference>
<proteinExistence type="predicted"/>
<evidence type="ECO:0000313" key="1">
    <source>
        <dbReference type="EMBL" id="MBB5278626.1"/>
    </source>
</evidence>
<dbReference type="AlphaFoldDB" id="A0A7W8HUR1"/>
<name>A0A7W8HUR1_9HYPH</name>
<dbReference type="EMBL" id="JACHGA010000025">
    <property type="protein sequence ID" value="MBB5278626.1"/>
    <property type="molecule type" value="Genomic_DNA"/>
</dbReference>
<sequence>MKPNRMIDPRKVYGPNEAPPELVALIVPELDRLIEEEKQTKRNSRTD</sequence>
<protein>
    <submittedName>
        <fullName evidence="1">Uncharacterized protein</fullName>
    </submittedName>
</protein>
<accession>A0A7W8HUR1</accession>
<organism evidence="1 2">
    <name type="scientific">Rhizobium rosettiformans</name>
    <dbReference type="NCBI Taxonomy" id="1368430"/>
    <lineage>
        <taxon>Bacteria</taxon>
        <taxon>Pseudomonadati</taxon>
        <taxon>Pseudomonadota</taxon>
        <taxon>Alphaproteobacteria</taxon>
        <taxon>Hyphomicrobiales</taxon>
        <taxon>Rhizobiaceae</taxon>
        <taxon>Rhizobium/Agrobacterium group</taxon>
        <taxon>Rhizobium</taxon>
    </lineage>
</organism>
<dbReference type="Proteomes" id="UP000550895">
    <property type="component" value="Unassembled WGS sequence"/>
</dbReference>
<keyword evidence="2" id="KW-1185">Reference proteome</keyword>
<dbReference type="RefSeq" id="WP_167495081.1">
    <property type="nucleotide sequence ID" value="NZ_JACHGA010000025.1"/>
</dbReference>